<evidence type="ECO:0000313" key="2">
    <source>
        <dbReference type="EMBL" id="GIU42807.1"/>
    </source>
</evidence>
<keyword evidence="3" id="KW-1185">Reference proteome</keyword>
<feature type="chain" id="PRO_5045513522" evidence="1">
    <location>
        <begin position="21"/>
        <end position="301"/>
    </location>
</feature>
<protein>
    <submittedName>
        <fullName evidence="2">DUF481 domain-containing protein</fullName>
    </submittedName>
</protein>
<keyword evidence="1" id="KW-0732">Signal</keyword>
<dbReference type="EMBL" id="BPEU01000019">
    <property type="protein sequence ID" value="GIU42807.1"/>
    <property type="molecule type" value="Genomic_DNA"/>
</dbReference>
<dbReference type="Proteomes" id="UP000773469">
    <property type="component" value="Unassembled WGS sequence"/>
</dbReference>
<organism evidence="2 3">
    <name type="scientific">Shewanella colwelliana</name>
    <name type="common">Alteromonas colwelliana</name>
    <dbReference type="NCBI Taxonomy" id="23"/>
    <lineage>
        <taxon>Bacteria</taxon>
        <taxon>Pseudomonadati</taxon>
        <taxon>Pseudomonadota</taxon>
        <taxon>Gammaproteobacteria</taxon>
        <taxon>Alteromonadales</taxon>
        <taxon>Shewanellaceae</taxon>
        <taxon>Shewanella</taxon>
    </lineage>
</organism>
<gene>
    <name evidence="2" type="ORF">TUM3794_27010</name>
</gene>
<comment type="caution">
    <text evidence="2">The sequence shown here is derived from an EMBL/GenBank/DDBJ whole genome shotgun (WGS) entry which is preliminary data.</text>
</comment>
<evidence type="ECO:0000313" key="3">
    <source>
        <dbReference type="Proteomes" id="UP000773469"/>
    </source>
</evidence>
<name>A0ABQ4P5I6_SHECO</name>
<sequence length="301" mass="34070">MAAKYFTLVALALLSFSATAAESDNAPVIQNTTDTSKTIIRVGGFYSNSNSSMDVTDPLRGEDFKIDFEKDLKLEESQFLPFFEVIHHFNSKHSVYLDWKQLHRSAEVKKLTVPFQVSLNDKVYDIQAGARLDTTLNIDIARLGYNYRFYQGNNYDLGVSIGLHTMFIKTAFDGDIGVCIEGENIEQCGSTSTPKFVEEEVTAPLPDIGLFGNYEFVPGFVFNAHAQYFYIELDDVKGSLVDIRAGVEAEITENWHMTAAFNYYKVDVDFHHNADRIDTKIADYNLYYSFIGPMLSVSYQF</sequence>
<accession>A0ABQ4P5I6</accession>
<evidence type="ECO:0000256" key="1">
    <source>
        <dbReference type="SAM" id="SignalP"/>
    </source>
</evidence>
<feature type="signal peptide" evidence="1">
    <location>
        <begin position="1"/>
        <end position="20"/>
    </location>
</feature>
<proteinExistence type="predicted"/>
<reference evidence="2 3" key="1">
    <citation type="submission" date="2021-05" db="EMBL/GenBank/DDBJ databases">
        <title>Molecular characterization for Shewanella algae harboring chromosomal blaOXA-55-like strains isolated from clinical and environment sample.</title>
        <authorList>
            <person name="Ohama Y."/>
            <person name="Aoki K."/>
            <person name="Harada S."/>
            <person name="Moriya K."/>
            <person name="Ishii Y."/>
            <person name="Tateda K."/>
        </authorList>
    </citation>
    <scope>NUCLEOTIDE SEQUENCE [LARGE SCALE GENOMIC DNA]</scope>
    <source>
        <strain evidence="2 3">MBTL60-118</strain>
    </source>
</reference>